<dbReference type="Proteomes" id="UP000220836">
    <property type="component" value="Unassembled WGS sequence"/>
</dbReference>
<evidence type="ECO:0000313" key="1">
    <source>
        <dbReference type="EMBL" id="SMX45833.1"/>
    </source>
</evidence>
<proteinExistence type="predicted"/>
<name>A0A238KSM3_9RHOB</name>
<gene>
    <name evidence="1" type="ORF">PEV8663_03125</name>
</gene>
<keyword evidence="2" id="KW-1185">Reference proteome</keyword>
<evidence type="ECO:0000313" key="2">
    <source>
        <dbReference type="Proteomes" id="UP000220836"/>
    </source>
</evidence>
<dbReference type="EMBL" id="FXYH01000012">
    <property type="protein sequence ID" value="SMX45833.1"/>
    <property type="molecule type" value="Genomic_DNA"/>
</dbReference>
<sequence length="84" mass="9125">MHEHYEQMYLNGPDYVVVSVLNRADLCGRIRPVGVGLNRIGGTATIQNGNRPELVTGSFALTSARTVYNTLDFRHAAETGFGTG</sequence>
<organism evidence="1 2">
    <name type="scientific">Pelagimonas varians</name>
    <dbReference type="NCBI Taxonomy" id="696760"/>
    <lineage>
        <taxon>Bacteria</taxon>
        <taxon>Pseudomonadati</taxon>
        <taxon>Pseudomonadota</taxon>
        <taxon>Alphaproteobacteria</taxon>
        <taxon>Rhodobacterales</taxon>
        <taxon>Roseobacteraceae</taxon>
        <taxon>Pelagimonas</taxon>
    </lineage>
</organism>
<reference evidence="1 2" key="1">
    <citation type="submission" date="2017-05" db="EMBL/GenBank/DDBJ databases">
        <authorList>
            <person name="Song R."/>
            <person name="Chenine A.L."/>
            <person name="Ruprecht R.M."/>
        </authorList>
    </citation>
    <scope>NUCLEOTIDE SEQUENCE [LARGE SCALE GENOMIC DNA]</scope>
    <source>
        <strain evidence="1 2">CECT 8663</strain>
    </source>
</reference>
<protein>
    <submittedName>
        <fullName evidence="1">Uncharacterized protein</fullName>
    </submittedName>
</protein>
<dbReference type="AlphaFoldDB" id="A0A238KSM3"/>
<accession>A0A238KSM3</accession>